<dbReference type="GO" id="GO:0005524">
    <property type="term" value="F:ATP binding"/>
    <property type="evidence" value="ECO:0007669"/>
    <property type="project" value="InterPro"/>
</dbReference>
<dbReference type="PANTHER" id="PTHR45674:SF4">
    <property type="entry name" value="DNA LIGASE 1"/>
    <property type="match status" value="1"/>
</dbReference>
<comment type="caution">
    <text evidence="4">The sequence shown here is derived from an EMBL/GenBank/DDBJ whole genome shotgun (WGS) entry which is preliminary data.</text>
</comment>
<dbReference type="CDD" id="cd07906">
    <property type="entry name" value="Adenylation_DNA_ligase_LigD_LigC"/>
    <property type="match status" value="1"/>
</dbReference>
<dbReference type="Gene3D" id="3.30.1490.70">
    <property type="match status" value="1"/>
</dbReference>
<dbReference type="AlphaFoldDB" id="A0A917I9G8"/>
<dbReference type="InterPro" id="IPR050191">
    <property type="entry name" value="ATP-dep_DNA_ligase"/>
</dbReference>
<dbReference type="PANTHER" id="PTHR45674">
    <property type="entry name" value="DNA LIGASE 1/3 FAMILY MEMBER"/>
    <property type="match status" value="1"/>
</dbReference>
<name>A0A917I9G8_9HYPH</name>
<organism evidence="4 5">
    <name type="scientific">Alsobacter metallidurans</name>
    <dbReference type="NCBI Taxonomy" id="340221"/>
    <lineage>
        <taxon>Bacteria</taxon>
        <taxon>Pseudomonadati</taxon>
        <taxon>Pseudomonadota</taxon>
        <taxon>Alphaproteobacteria</taxon>
        <taxon>Hyphomicrobiales</taxon>
        <taxon>Alsobacteraceae</taxon>
        <taxon>Alsobacter</taxon>
    </lineage>
</organism>
<dbReference type="GO" id="GO:0006310">
    <property type="term" value="P:DNA recombination"/>
    <property type="evidence" value="ECO:0007669"/>
    <property type="project" value="InterPro"/>
</dbReference>
<dbReference type="Gene3D" id="3.30.470.30">
    <property type="entry name" value="DNA ligase/mRNA capping enzyme"/>
    <property type="match status" value="1"/>
</dbReference>
<protein>
    <recommendedName>
        <fullName evidence="3">ATP-dependent DNA ligase family profile domain-containing protein</fullName>
    </recommendedName>
</protein>
<gene>
    <name evidence="4" type="ORF">GCM10007036_31200</name>
</gene>
<dbReference type="EMBL" id="BMES01000002">
    <property type="protein sequence ID" value="GGH24646.1"/>
    <property type="molecule type" value="Genomic_DNA"/>
</dbReference>
<reference evidence="4" key="1">
    <citation type="journal article" date="2014" name="Int. J. Syst. Evol. Microbiol.">
        <title>Complete genome sequence of Corynebacterium casei LMG S-19264T (=DSM 44701T), isolated from a smear-ripened cheese.</title>
        <authorList>
            <consortium name="US DOE Joint Genome Institute (JGI-PGF)"/>
            <person name="Walter F."/>
            <person name="Albersmeier A."/>
            <person name="Kalinowski J."/>
            <person name="Ruckert C."/>
        </authorList>
    </citation>
    <scope>NUCLEOTIDE SEQUENCE</scope>
    <source>
        <strain evidence="4">CGMCC 1.12214</strain>
    </source>
</reference>
<dbReference type="SUPFAM" id="SSF56091">
    <property type="entry name" value="DNA ligase/mRNA capping enzyme, catalytic domain"/>
    <property type="match status" value="1"/>
</dbReference>
<comment type="similarity">
    <text evidence="1">Belongs to the ATP-dependent DNA ligase family.</text>
</comment>
<feature type="domain" description="ATP-dependent DNA ligase family profile" evidence="3">
    <location>
        <begin position="13"/>
        <end position="175"/>
    </location>
</feature>
<evidence type="ECO:0000256" key="2">
    <source>
        <dbReference type="ARBA" id="ARBA00022598"/>
    </source>
</evidence>
<dbReference type="Proteomes" id="UP000603912">
    <property type="component" value="Unassembled WGS sequence"/>
</dbReference>
<reference evidence="4" key="2">
    <citation type="submission" date="2020-09" db="EMBL/GenBank/DDBJ databases">
        <authorList>
            <person name="Sun Q."/>
            <person name="Zhou Y."/>
        </authorList>
    </citation>
    <scope>NUCLEOTIDE SEQUENCE</scope>
    <source>
        <strain evidence="4">CGMCC 1.12214</strain>
    </source>
</reference>
<accession>A0A917I9G8</accession>
<dbReference type="Pfam" id="PF01068">
    <property type="entry name" value="DNA_ligase_A_M"/>
    <property type="match status" value="1"/>
</dbReference>
<dbReference type="InterPro" id="IPR012310">
    <property type="entry name" value="DNA_ligase_ATP-dep_cent"/>
</dbReference>
<evidence type="ECO:0000313" key="4">
    <source>
        <dbReference type="EMBL" id="GGH24646.1"/>
    </source>
</evidence>
<dbReference type="GO" id="GO:0003910">
    <property type="term" value="F:DNA ligase (ATP) activity"/>
    <property type="evidence" value="ECO:0007669"/>
    <property type="project" value="InterPro"/>
</dbReference>
<dbReference type="PROSITE" id="PS00697">
    <property type="entry name" value="DNA_LIGASE_A1"/>
    <property type="match status" value="1"/>
</dbReference>
<keyword evidence="5" id="KW-1185">Reference proteome</keyword>
<dbReference type="GO" id="GO:0006281">
    <property type="term" value="P:DNA repair"/>
    <property type="evidence" value="ECO:0007669"/>
    <property type="project" value="InterPro"/>
</dbReference>
<sequence>MLATLTDVIPIAPGWLYQVKHDGFRMQGHRTGQDARLYSRNGLVWTDQLPRIAAGLLSLPCCSCVLDGEAVVQLPNGRDDFHSLRSRSGAGRAVLMAFDLLELDGQDLRSWPLVERRAELAHLLASPIDGIAFVDAHDAYGPELFRHACAMGLEGIICKRKDAPNRSGPSPAWLKARCPDYRRP</sequence>
<dbReference type="InterPro" id="IPR016059">
    <property type="entry name" value="DNA_ligase_ATP-dep_CS"/>
</dbReference>
<keyword evidence="2" id="KW-0436">Ligase</keyword>
<evidence type="ECO:0000313" key="5">
    <source>
        <dbReference type="Proteomes" id="UP000603912"/>
    </source>
</evidence>
<evidence type="ECO:0000256" key="1">
    <source>
        <dbReference type="ARBA" id="ARBA00007572"/>
    </source>
</evidence>
<evidence type="ECO:0000259" key="3">
    <source>
        <dbReference type="Pfam" id="PF01068"/>
    </source>
</evidence>
<proteinExistence type="inferred from homology"/>